<dbReference type="GO" id="GO:0006303">
    <property type="term" value="P:double-strand break repair via nonhomologous end joining"/>
    <property type="evidence" value="ECO:0007669"/>
    <property type="project" value="TreeGrafter"/>
</dbReference>
<dbReference type="Proteomes" id="UP000195570">
    <property type="component" value="Unassembled WGS sequence"/>
</dbReference>
<accession>A0A1G4IAD7</accession>
<name>A0A1G4IAD7_TRYEQ</name>
<dbReference type="SUPFAM" id="SSF81301">
    <property type="entry name" value="Nucleotidyltransferase"/>
    <property type="match status" value="1"/>
</dbReference>
<dbReference type="PANTHER" id="PTHR11276:SF28">
    <property type="entry name" value="DNA POLYMERASE LAMBDA"/>
    <property type="match status" value="1"/>
</dbReference>
<dbReference type="GO" id="GO:0003677">
    <property type="term" value="F:DNA binding"/>
    <property type="evidence" value="ECO:0007669"/>
    <property type="project" value="InterPro"/>
</dbReference>
<dbReference type="InterPro" id="IPR037160">
    <property type="entry name" value="DNA_Pol_thumb_sf"/>
</dbReference>
<dbReference type="AlphaFoldDB" id="A0A1G4IAD7"/>
<keyword evidence="5" id="KW-1185">Reference proteome</keyword>
<dbReference type="PANTHER" id="PTHR11276">
    <property type="entry name" value="DNA POLYMERASE TYPE-X FAMILY MEMBER"/>
    <property type="match status" value="1"/>
</dbReference>
<proteinExistence type="predicted"/>
<sequence length="318" mass="36685">MAPVVWPCALNPSNHILVQELLLHASLGRHRHSLRDRKDFFHLARHISCLKEPCKYLVSAPPTSRGPLWAPWRSTVPRQIVFNRILRQCTDTYTQSSHKEDKEDEEGRRVPVFYDDAIAHLNRIAEELGPHGYKVTLVGTLRRGCPVASRAEFLLTYDDDDRIRKHRDNDTTVSHSVHFERAIQGLRASGYIKHHRTKGKIDIHTQQYITLASRSHSHPETLSTSREERQVLSITWSKPQQFHTRQLFLTGPNPFVMHLVLLTHAKGLGLDPCGLYKSQLGFRESVALECERDIFAALQLPYVEPIHRHAYCRVHNLF</sequence>
<dbReference type="Gene3D" id="3.30.210.10">
    <property type="entry name" value="DNA polymerase, thumb domain"/>
    <property type="match status" value="1"/>
</dbReference>
<evidence type="ECO:0000313" key="5">
    <source>
        <dbReference type="Proteomes" id="UP000195570"/>
    </source>
</evidence>
<keyword evidence="2" id="KW-0548">Nucleotidyltransferase</keyword>
<keyword evidence="1" id="KW-0808">Transferase</keyword>
<evidence type="ECO:0000256" key="1">
    <source>
        <dbReference type="ARBA" id="ARBA00022679"/>
    </source>
</evidence>
<dbReference type="Pfam" id="PF14791">
    <property type="entry name" value="DNA_pol_B_thumb"/>
    <property type="match status" value="1"/>
</dbReference>
<dbReference type="InterPro" id="IPR043519">
    <property type="entry name" value="NT_sf"/>
</dbReference>
<feature type="domain" description="DNA polymerase beta thumb" evidence="3">
    <location>
        <begin position="247"/>
        <end position="308"/>
    </location>
</feature>
<evidence type="ECO:0000259" key="3">
    <source>
        <dbReference type="Pfam" id="PF14791"/>
    </source>
</evidence>
<protein>
    <submittedName>
        <fullName evidence="4">DNA polymerase beta thumb, putative</fullName>
    </submittedName>
</protein>
<dbReference type="EMBL" id="CZPT02001115">
    <property type="protein sequence ID" value="SCU68971.1"/>
    <property type="molecule type" value="Genomic_DNA"/>
</dbReference>
<dbReference type="GO" id="GO:0005634">
    <property type="term" value="C:nucleus"/>
    <property type="evidence" value="ECO:0007669"/>
    <property type="project" value="TreeGrafter"/>
</dbReference>
<organism evidence="4 5">
    <name type="scientific">Trypanosoma equiperdum</name>
    <dbReference type="NCBI Taxonomy" id="5694"/>
    <lineage>
        <taxon>Eukaryota</taxon>
        <taxon>Discoba</taxon>
        <taxon>Euglenozoa</taxon>
        <taxon>Kinetoplastea</taxon>
        <taxon>Metakinetoplastina</taxon>
        <taxon>Trypanosomatida</taxon>
        <taxon>Trypanosomatidae</taxon>
        <taxon>Trypanosoma</taxon>
    </lineage>
</organism>
<dbReference type="InterPro" id="IPR022312">
    <property type="entry name" value="DNA_pol_X"/>
</dbReference>
<dbReference type="InterPro" id="IPR029398">
    <property type="entry name" value="PolB_thumb"/>
</dbReference>
<dbReference type="GO" id="GO:0003887">
    <property type="term" value="F:DNA-directed DNA polymerase activity"/>
    <property type="evidence" value="ECO:0007669"/>
    <property type="project" value="InterPro"/>
</dbReference>
<evidence type="ECO:0000256" key="2">
    <source>
        <dbReference type="ARBA" id="ARBA00022695"/>
    </source>
</evidence>
<gene>
    <name evidence="4" type="ORF">TEOVI_000850900</name>
</gene>
<dbReference type="VEuPathDB" id="TriTrypDB:TEOVI_000850900"/>
<dbReference type="GeneID" id="92382443"/>
<comment type="caution">
    <text evidence="4">The sequence shown here is derived from an EMBL/GenBank/DDBJ whole genome shotgun (WGS) entry which is preliminary data.</text>
</comment>
<reference evidence="4" key="1">
    <citation type="submission" date="2016-09" db="EMBL/GenBank/DDBJ databases">
        <authorList>
            <person name="Hebert L."/>
            <person name="Moumen B."/>
        </authorList>
    </citation>
    <scope>NUCLEOTIDE SEQUENCE [LARGE SCALE GENOMIC DNA]</scope>
    <source>
        <strain evidence="4">OVI</strain>
    </source>
</reference>
<dbReference type="RefSeq" id="XP_067080029.1">
    <property type="nucleotide sequence ID" value="XM_067223928.1"/>
</dbReference>
<evidence type="ECO:0000313" key="4">
    <source>
        <dbReference type="EMBL" id="SCU68971.1"/>
    </source>
</evidence>